<dbReference type="Pfam" id="PF03350">
    <property type="entry name" value="UPF0114"/>
    <property type="match status" value="1"/>
</dbReference>
<dbReference type="NCBIfam" id="TIGR00645">
    <property type="entry name" value="HI0507"/>
    <property type="match status" value="1"/>
</dbReference>
<dbReference type="InterPro" id="IPR020761">
    <property type="entry name" value="UPF0114_bac"/>
</dbReference>
<keyword evidence="4 7" id="KW-0812">Transmembrane</keyword>
<comment type="subcellular location">
    <subcellularLocation>
        <location evidence="1">Cell membrane</location>
        <topology evidence="1">Multi-pass membrane protein</topology>
    </subcellularLocation>
</comment>
<gene>
    <name evidence="8" type="ORF">UFOPK3423_00154</name>
</gene>
<proteinExistence type="inferred from homology"/>
<dbReference type="PANTHER" id="PTHR38596">
    <property type="entry name" value="UPF0114 PROTEIN YQHA"/>
    <property type="match status" value="1"/>
</dbReference>
<evidence type="ECO:0000256" key="1">
    <source>
        <dbReference type="ARBA" id="ARBA00004651"/>
    </source>
</evidence>
<dbReference type="AlphaFoldDB" id="A0A6J7CRZ7"/>
<feature type="transmembrane region" description="Helical" evidence="7">
    <location>
        <begin position="68"/>
        <end position="93"/>
    </location>
</feature>
<organism evidence="8">
    <name type="scientific">freshwater metagenome</name>
    <dbReference type="NCBI Taxonomy" id="449393"/>
    <lineage>
        <taxon>unclassified sequences</taxon>
        <taxon>metagenomes</taxon>
        <taxon>ecological metagenomes</taxon>
    </lineage>
</organism>
<protein>
    <submittedName>
        <fullName evidence="8">Unannotated protein</fullName>
    </submittedName>
</protein>
<dbReference type="PANTHER" id="PTHR38596:SF1">
    <property type="entry name" value="UPF0114 PROTEIN YQHA"/>
    <property type="match status" value="1"/>
</dbReference>
<keyword evidence="3" id="KW-1003">Cell membrane</keyword>
<feature type="transmembrane region" description="Helical" evidence="7">
    <location>
        <begin position="29"/>
        <end position="47"/>
    </location>
</feature>
<dbReference type="EMBL" id="CAFBLQ010000009">
    <property type="protein sequence ID" value="CAB4859604.1"/>
    <property type="molecule type" value="Genomic_DNA"/>
</dbReference>
<evidence type="ECO:0000256" key="3">
    <source>
        <dbReference type="ARBA" id="ARBA00022475"/>
    </source>
</evidence>
<feature type="transmembrane region" description="Helical" evidence="7">
    <location>
        <begin position="157"/>
        <end position="176"/>
    </location>
</feature>
<evidence type="ECO:0000256" key="2">
    <source>
        <dbReference type="ARBA" id="ARBA00005774"/>
    </source>
</evidence>
<evidence type="ECO:0000256" key="6">
    <source>
        <dbReference type="ARBA" id="ARBA00023136"/>
    </source>
</evidence>
<evidence type="ECO:0000256" key="4">
    <source>
        <dbReference type="ARBA" id="ARBA00022692"/>
    </source>
</evidence>
<sequence>MTEQKQHGAKRAIQATEKGFEHIVFSARWLLAPFYLGMVVALGVLLVKFAQELWHVVAPEDSLNASGVVLAVLSLIDLSLIANLLIIVIFAGYENFISKIDIAKNHPDRPTWMGKVDYGGLKMKVIGSLVAISSIELLKDFIESASGEEPANLKWRIYIHLVFLASGVLFALMDYISAKREVLETEHHIENSSAA</sequence>
<evidence type="ECO:0000256" key="5">
    <source>
        <dbReference type="ARBA" id="ARBA00022989"/>
    </source>
</evidence>
<dbReference type="InterPro" id="IPR005134">
    <property type="entry name" value="UPF0114"/>
</dbReference>
<accession>A0A6J7CRZ7</accession>
<dbReference type="HAMAP" id="MF_00143">
    <property type="entry name" value="UPF0114"/>
    <property type="match status" value="1"/>
</dbReference>
<keyword evidence="6 7" id="KW-0472">Membrane</keyword>
<evidence type="ECO:0000313" key="8">
    <source>
        <dbReference type="EMBL" id="CAB4859604.1"/>
    </source>
</evidence>
<evidence type="ECO:0000256" key="7">
    <source>
        <dbReference type="SAM" id="Phobius"/>
    </source>
</evidence>
<keyword evidence="5 7" id="KW-1133">Transmembrane helix</keyword>
<name>A0A6J7CRZ7_9ZZZZ</name>
<reference evidence="8" key="1">
    <citation type="submission" date="2020-05" db="EMBL/GenBank/DDBJ databases">
        <authorList>
            <person name="Chiriac C."/>
            <person name="Salcher M."/>
            <person name="Ghai R."/>
            <person name="Kavagutti S V."/>
        </authorList>
    </citation>
    <scope>NUCLEOTIDE SEQUENCE</scope>
</reference>
<dbReference type="GO" id="GO:0005886">
    <property type="term" value="C:plasma membrane"/>
    <property type="evidence" value="ECO:0007669"/>
    <property type="project" value="UniProtKB-SubCell"/>
</dbReference>
<comment type="similarity">
    <text evidence="2">Belongs to the UPF0114 family.</text>
</comment>